<dbReference type="SUPFAM" id="SSF88713">
    <property type="entry name" value="Glycoside hydrolase/deacetylase"/>
    <property type="match status" value="1"/>
</dbReference>
<dbReference type="AlphaFoldDB" id="A0A316D882"/>
<dbReference type="GO" id="GO:0016020">
    <property type="term" value="C:membrane"/>
    <property type="evidence" value="ECO:0007669"/>
    <property type="project" value="TreeGrafter"/>
</dbReference>
<evidence type="ECO:0000313" key="3">
    <source>
        <dbReference type="Proteomes" id="UP000245634"/>
    </source>
</evidence>
<dbReference type="PANTHER" id="PTHR10587:SF128">
    <property type="entry name" value="POLYSACCHARIDE DEACETYLASE PDAB-RELATED"/>
    <property type="match status" value="1"/>
</dbReference>
<dbReference type="RefSeq" id="WP_109689266.1">
    <property type="nucleotide sequence ID" value="NZ_QGGL01000009.1"/>
</dbReference>
<dbReference type="InterPro" id="IPR002509">
    <property type="entry name" value="NODB_dom"/>
</dbReference>
<sequence>MKNKTTSTARRVQAGKLLAAAAVCLLLFSGLSDTMAINTYVRDLKGLALPVQSYNTAEQAVALTFDVGASDSERVADVLQQLRAARVHATFFLTGEWVEKNPRTALEIVRQGHEVGHTLYTYQKATEMSEDEVQAQLTQADKAWQKAGLPDSTLFRIPFGESKGAVAKAIRERHENLIAWTTNLAPEPGQDAVAVWSGLETSLHAGDILRLRTDGETAKQLPKLLQRVQKAGYQWRTCSDLQGEVRS</sequence>
<dbReference type="PANTHER" id="PTHR10587">
    <property type="entry name" value="GLYCOSYL TRANSFERASE-RELATED"/>
    <property type="match status" value="1"/>
</dbReference>
<reference evidence="2 3" key="1">
    <citation type="submission" date="2018-05" db="EMBL/GenBank/DDBJ databases">
        <title>Genomic Encyclopedia of Type Strains, Phase IV (KMG-IV): sequencing the most valuable type-strain genomes for metagenomic binning, comparative biology and taxonomic classification.</title>
        <authorList>
            <person name="Goeker M."/>
        </authorList>
    </citation>
    <scope>NUCLEOTIDE SEQUENCE [LARGE SCALE GENOMIC DNA]</scope>
    <source>
        <strain evidence="2 3">DSM 18773</strain>
    </source>
</reference>
<dbReference type="Pfam" id="PF01522">
    <property type="entry name" value="Polysacc_deac_1"/>
    <property type="match status" value="1"/>
</dbReference>
<evidence type="ECO:0000259" key="1">
    <source>
        <dbReference type="PROSITE" id="PS51677"/>
    </source>
</evidence>
<dbReference type="GO" id="GO:0005975">
    <property type="term" value="P:carbohydrate metabolic process"/>
    <property type="evidence" value="ECO:0007669"/>
    <property type="project" value="InterPro"/>
</dbReference>
<evidence type="ECO:0000313" key="2">
    <source>
        <dbReference type="EMBL" id="PWK12660.1"/>
    </source>
</evidence>
<comment type="caution">
    <text evidence="2">The sequence shown here is derived from an EMBL/GenBank/DDBJ whole genome shotgun (WGS) entry which is preliminary data.</text>
</comment>
<dbReference type="Gene3D" id="3.20.20.370">
    <property type="entry name" value="Glycoside hydrolase/deacetylase"/>
    <property type="match status" value="1"/>
</dbReference>
<dbReference type="EMBL" id="QGGL01000009">
    <property type="protein sequence ID" value="PWK12660.1"/>
    <property type="molecule type" value="Genomic_DNA"/>
</dbReference>
<name>A0A316D882_9BACL</name>
<dbReference type="GO" id="GO:0016810">
    <property type="term" value="F:hydrolase activity, acting on carbon-nitrogen (but not peptide) bonds"/>
    <property type="evidence" value="ECO:0007669"/>
    <property type="project" value="InterPro"/>
</dbReference>
<organism evidence="2 3">
    <name type="scientific">Tumebacillus permanentifrigoris</name>
    <dbReference type="NCBI Taxonomy" id="378543"/>
    <lineage>
        <taxon>Bacteria</taxon>
        <taxon>Bacillati</taxon>
        <taxon>Bacillota</taxon>
        <taxon>Bacilli</taxon>
        <taxon>Bacillales</taxon>
        <taxon>Alicyclobacillaceae</taxon>
        <taxon>Tumebacillus</taxon>
    </lineage>
</organism>
<accession>A0A316D882</accession>
<dbReference type="InterPro" id="IPR011330">
    <property type="entry name" value="Glyco_hydro/deAcase_b/a-brl"/>
</dbReference>
<dbReference type="PROSITE" id="PS51677">
    <property type="entry name" value="NODB"/>
    <property type="match status" value="1"/>
</dbReference>
<dbReference type="InterPro" id="IPR050248">
    <property type="entry name" value="Polysacc_deacetylase_ArnD"/>
</dbReference>
<gene>
    <name evidence="2" type="ORF">C7459_10912</name>
</gene>
<proteinExistence type="predicted"/>
<keyword evidence="3" id="KW-1185">Reference proteome</keyword>
<feature type="domain" description="NodB homology" evidence="1">
    <location>
        <begin position="59"/>
        <end position="247"/>
    </location>
</feature>
<dbReference type="OrthoDB" id="62208at2"/>
<protein>
    <submittedName>
        <fullName evidence="2">Peptidoglycan/xylan/chitin deacetylase (PgdA/CDA1 family)</fullName>
    </submittedName>
</protein>
<dbReference type="CDD" id="cd10917">
    <property type="entry name" value="CE4_NodB_like_6s_7s"/>
    <property type="match status" value="1"/>
</dbReference>
<dbReference type="Proteomes" id="UP000245634">
    <property type="component" value="Unassembled WGS sequence"/>
</dbReference>